<keyword evidence="4" id="KW-0563">Paired box</keyword>
<organism evidence="13 14">
    <name type="scientific">Paramuricea clavata</name>
    <name type="common">Red gorgonian</name>
    <name type="synonym">Violescent sea-whip</name>
    <dbReference type="NCBI Taxonomy" id="317549"/>
    <lineage>
        <taxon>Eukaryota</taxon>
        <taxon>Metazoa</taxon>
        <taxon>Cnidaria</taxon>
        <taxon>Anthozoa</taxon>
        <taxon>Octocorallia</taxon>
        <taxon>Malacalcyonacea</taxon>
        <taxon>Plexauridae</taxon>
        <taxon>Paramuricea</taxon>
    </lineage>
</organism>
<dbReference type="InterPro" id="IPR043182">
    <property type="entry name" value="PAIRED_DNA-bd_dom"/>
</dbReference>
<dbReference type="CDD" id="cd00086">
    <property type="entry name" value="homeodomain"/>
    <property type="match status" value="1"/>
</dbReference>
<dbReference type="FunFam" id="1.10.10.10:FF:000084">
    <property type="entry name" value="paired box protein Pax-9"/>
    <property type="match status" value="1"/>
</dbReference>
<dbReference type="PROSITE" id="PS00027">
    <property type="entry name" value="HOMEOBOX_1"/>
    <property type="match status" value="1"/>
</dbReference>
<dbReference type="PROSITE" id="PS50071">
    <property type="entry name" value="HOMEOBOX_2"/>
    <property type="match status" value="1"/>
</dbReference>
<dbReference type="Gene3D" id="1.10.10.10">
    <property type="entry name" value="Winged helix-like DNA-binding domain superfamily/Winged helix DNA-binding domain"/>
    <property type="match status" value="2"/>
</dbReference>
<keyword evidence="7 10" id="KW-0371">Homeobox</keyword>
<dbReference type="InterPro" id="IPR001523">
    <property type="entry name" value="Paired_dom"/>
</dbReference>
<evidence type="ECO:0000256" key="11">
    <source>
        <dbReference type="RuleBase" id="RU000682"/>
    </source>
</evidence>
<reference evidence="13" key="1">
    <citation type="submission" date="2020-04" db="EMBL/GenBank/DDBJ databases">
        <authorList>
            <person name="Alioto T."/>
            <person name="Alioto T."/>
            <person name="Gomez Garrido J."/>
        </authorList>
    </citation>
    <scope>NUCLEOTIDE SEQUENCE</scope>
    <source>
        <strain evidence="13">A484AB</strain>
    </source>
</reference>
<gene>
    <name evidence="13" type="ORF">PACLA_8A041215</name>
</gene>
<dbReference type="InterPro" id="IPR017970">
    <property type="entry name" value="Homeobox_CS"/>
</dbReference>
<evidence type="ECO:0000256" key="10">
    <source>
        <dbReference type="PROSITE-ProRule" id="PRU00108"/>
    </source>
</evidence>
<keyword evidence="3" id="KW-0217">Developmental protein</keyword>
<comment type="similarity">
    <text evidence="2">Belongs to the paired homeobox family.</text>
</comment>
<feature type="compositionally biased region" description="Basic and acidic residues" evidence="12">
    <location>
        <begin position="154"/>
        <end position="176"/>
    </location>
</feature>
<comment type="caution">
    <text evidence="13">The sequence shown here is derived from an EMBL/GenBank/DDBJ whole genome shotgun (WGS) entry which is preliminary data.</text>
</comment>
<dbReference type="PROSITE" id="PS51057">
    <property type="entry name" value="PAIRED_2"/>
    <property type="match status" value="1"/>
</dbReference>
<dbReference type="PROSITE" id="PS00034">
    <property type="entry name" value="PAIRED_1"/>
    <property type="match status" value="1"/>
</dbReference>
<dbReference type="GO" id="GO:0000981">
    <property type="term" value="F:DNA-binding transcription factor activity, RNA polymerase II-specific"/>
    <property type="evidence" value="ECO:0007669"/>
    <property type="project" value="InterPro"/>
</dbReference>
<comment type="subcellular location">
    <subcellularLocation>
        <location evidence="1 10 11">Nucleus</location>
    </subcellularLocation>
</comment>
<dbReference type="OrthoDB" id="3225452at2759"/>
<dbReference type="FunFam" id="1.10.10.60:FF:000057">
    <property type="entry name" value="Short stature homeobox 2"/>
    <property type="match status" value="1"/>
</dbReference>
<dbReference type="Proteomes" id="UP001152795">
    <property type="component" value="Unassembled WGS sequence"/>
</dbReference>
<keyword evidence="8" id="KW-0804">Transcription</keyword>
<evidence type="ECO:0000256" key="8">
    <source>
        <dbReference type="ARBA" id="ARBA00023163"/>
    </source>
</evidence>
<protein>
    <submittedName>
        <fullName evidence="13">Paired box Pax-3 isoform X2</fullName>
    </submittedName>
</protein>
<evidence type="ECO:0000256" key="5">
    <source>
        <dbReference type="ARBA" id="ARBA00023015"/>
    </source>
</evidence>
<keyword evidence="6 10" id="KW-0238">DNA-binding</keyword>
<dbReference type="EMBL" id="CACRXK020003170">
    <property type="protein sequence ID" value="CAB3997719.1"/>
    <property type="molecule type" value="Genomic_DNA"/>
</dbReference>
<dbReference type="Gene3D" id="1.10.10.60">
    <property type="entry name" value="Homeodomain-like"/>
    <property type="match status" value="1"/>
</dbReference>
<evidence type="ECO:0000256" key="7">
    <source>
        <dbReference type="ARBA" id="ARBA00023155"/>
    </source>
</evidence>
<accession>A0A6S7H4V2</accession>
<dbReference type="PRINTS" id="PR00027">
    <property type="entry name" value="PAIREDBOX"/>
</dbReference>
<dbReference type="InterPro" id="IPR043565">
    <property type="entry name" value="PAX_fam"/>
</dbReference>
<dbReference type="InterPro" id="IPR009057">
    <property type="entry name" value="Homeodomain-like_sf"/>
</dbReference>
<evidence type="ECO:0000256" key="4">
    <source>
        <dbReference type="ARBA" id="ARBA00022724"/>
    </source>
</evidence>
<dbReference type="InterPro" id="IPR036388">
    <property type="entry name" value="WH-like_DNA-bd_sf"/>
</dbReference>
<name>A0A6S7H4V2_PARCT</name>
<dbReference type="GO" id="GO:0005634">
    <property type="term" value="C:nucleus"/>
    <property type="evidence" value="ECO:0007669"/>
    <property type="project" value="UniProtKB-SubCell"/>
</dbReference>
<keyword evidence="9 10" id="KW-0539">Nucleus</keyword>
<evidence type="ECO:0000256" key="2">
    <source>
        <dbReference type="ARBA" id="ARBA00005733"/>
    </source>
</evidence>
<evidence type="ECO:0000256" key="3">
    <source>
        <dbReference type="ARBA" id="ARBA00022473"/>
    </source>
</evidence>
<sequence length="351" mass="40366">MKRKASGQGKVNQLGGVFINGRPLPNTTRLRIIELAHMGVRPCDISRQLRVSHGCVSKILSRYQETGSIQPGTSGSPKPRVITKDIELKIDEYRTMYPGMFSWEIRERLLLDKFCSRETLPSLSSISRMMKSKLRSESLDSGTQSNSENEEDDREHQAVDREDDVHHDEDRDRESVSSDQEQTIVPRIKQEKVEYTEEMDEGNDSDSSYYGETTLGMPFHADHLILKQKQRRSRTKFTSSQLEELEKAFQKTHYPDVYTREELAQRINLSEARIQVWFSNRRARLRKQELPKTQQISTPRIIPSAPIPFPTFYYYSYPSLSPYPIPSYPRTTMCSCGYPCSGSSAHAQAAK</sequence>
<dbReference type="SUPFAM" id="SSF46689">
    <property type="entry name" value="Homeodomain-like"/>
    <property type="match status" value="2"/>
</dbReference>
<dbReference type="GO" id="GO:0000978">
    <property type="term" value="F:RNA polymerase II cis-regulatory region sequence-specific DNA binding"/>
    <property type="evidence" value="ECO:0007669"/>
    <property type="project" value="TreeGrafter"/>
</dbReference>
<evidence type="ECO:0000256" key="1">
    <source>
        <dbReference type="ARBA" id="ARBA00004123"/>
    </source>
</evidence>
<evidence type="ECO:0000313" key="13">
    <source>
        <dbReference type="EMBL" id="CAB3997719.1"/>
    </source>
</evidence>
<evidence type="ECO:0000313" key="14">
    <source>
        <dbReference type="Proteomes" id="UP001152795"/>
    </source>
</evidence>
<dbReference type="PANTHER" id="PTHR45636:SF49">
    <property type="entry name" value="PAIRED BOX PROTEIN 3 HOMOLOG"/>
    <property type="match status" value="1"/>
</dbReference>
<dbReference type="SMART" id="SM00389">
    <property type="entry name" value="HOX"/>
    <property type="match status" value="1"/>
</dbReference>
<dbReference type="PANTHER" id="PTHR45636">
    <property type="entry name" value="PAIRED BOX PROTEIN PAX-6-RELATED-RELATED"/>
    <property type="match status" value="1"/>
</dbReference>
<dbReference type="Pfam" id="PF00046">
    <property type="entry name" value="Homeodomain"/>
    <property type="match status" value="1"/>
</dbReference>
<dbReference type="InterPro" id="IPR001356">
    <property type="entry name" value="HD"/>
</dbReference>
<evidence type="ECO:0000256" key="9">
    <source>
        <dbReference type="ARBA" id="ARBA00023242"/>
    </source>
</evidence>
<feature type="DNA-binding region" description="Homeobox" evidence="10">
    <location>
        <begin position="230"/>
        <end position="289"/>
    </location>
</feature>
<keyword evidence="5" id="KW-0805">Transcription regulation</keyword>
<dbReference type="Pfam" id="PF00292">
    <property type="entry name" value="PAX"/>
    <property type="match status" value="1"/>
</dbReference>
<proteinExistence type="inferred from homology"/>
<dbReference type="SMART" id="SM00351">
    <property type="entry name" value="PAX"/>
    <property type="match status" value="1"/>
</dbReference>
<feature type="region of interest" description="Disordered" evidence="12">
    <location>
        <begin position="129"/>
        <end position="208"/>
    </location>
</feature>
<dbReference type="AlphaFoldDB" id="A0A6S7H4V2"/>
<keyword evidence="14" id="KW-1185">Reference proteome</keyword>
<evidence type="ECO:0000256" key="12">
    <source>
        <dbReference type="SAM" id="MobiDB-lite"/>
    </source>
</evidence>
<evidence type="ECO:0000256" key="6">
    <source>
        <dbReference type="ARBA" id="ARBA00023125"/>
    </source>
</evidence>